<keyword evidence="2" id="KW-1185">Reference proteome</keyword>
<evidence type="ECO:0000313" key="1">
    <source>
        <dbReference type="EMBL" id="CAG9574706.1"/>
    </source>
</evidence>
<accession>A0A8J2QYJ5</accession>
<proteinExistence type="predicted"/>
<reference evidence="1" key="1">
    <citation type="submission" date="2021-09" db="EMBL/GenBank/DDBJ databases">
        <authorList>
            <person name="Martin H S."/>
        </authorList>
    </citation>
    <scope>NUCLEOTIDE SEQUENCE</scope>
</reference>
<comment type="caution">
    <text evidence="1">The sequence shown here is derived from an EMBL/GenBank/DDBJ whole genome shotgun (WGS) entry which is preliminary data.</text>
</comment>
<sequence length="97" mass="10630">MLAQDAALRDVLHGGSYADSIVAWSPKQWSKMDPKKIKLPDLLEYLKQDYLGALLNFASKSLVGIRATNDASDMECEFAGFSYTLTCLTLSGQNGPK</sequence>
<organism evidence="1 2">
    <name type="scientific">Danaus chrysippus</name>
    <name type="common">African queen</name>
    <dbReference type="NCBI Taxonomy" id="151541"/>
    <lineage>
        <taxon>Eukaryota</taxon>
        <taxon>Metazoa</taxon>
        <taxon>Ecdysozoa</taxon>
        <taxon>Arthropoda</taxon>
        <taxon>Hexapoda</taxon>
        <taxon>Insecta</taxon>
        <taxon>Pterygota</taxon>
        <taxon>Neoptera</taxon>
        <taxon>Endopterygota</taxon>
        <taxon>Lepidoptera</taxon>
        <taxon>Glossata</taxon>
        <taxon>Ditrysia</taxon>
        <taxon>Papilionoidea</taxon>
        <taxon>Nymphalidae</taxon>
        <taxon>Danainae</taxon>
        <taxon>Danaini</taxon>
        <taxon>Danaina</taxon>
        <taxon>Danaus</taxon>
        <taxon>Anosia</taxon>
    </lineage>
</organism>
<protein>
    <submittedName>
        <fullName evidence="1">(African queen) hypothetical protein</fullName>
    </submittedName>
</protein>
<gene>
    <name evidence="1" type="ORF">DCHRY22_LOCUS10933</name>
</gene>
<evidence type="ECO:0000313" key="2">
    <source>
        <dbReference type="Proteomes" id="UP000789524"/>
    </source>
</evidence>
<dbReference type="Proteomes" id="UP000789524">
    <property type="component" value="Unassembled WGS sequence"/>
</dbReference>
<dbReference type="AlphaFoldDB" id="A0A8J2QYJ5"/>
<dbReference type="EMBL" id="CAKASE010000073">
    <property type="protein sequence ID" value="CAG9574706.1"/>
    <property type="molecule type" value="Genomic_DNA"/>
</dbReference>
<name>A0A8J2QYJ5_9NEOP</name>